<comment type="subcellular location">
    <subcellularLocation>
        <location evidence="1 19">Cytoplasm</location>
    </subcellularLocation>
</comment>
<gene>
    <name evidence="23" type="ordered locus">TON_1772</name>
</gene>
<dbReference type="PANTHER" id="PTHR43785:SF12">
    <property type="entry name" value="TYPE-1 GLUTAMINE SYNTHETASE 2"/>
    <property type="match status" value="1"/>
</dbReference>
<dbReference type="InterPro" id="IPR014746">
    <property type="entry name" value="Gln_synth/guanido_kin_cat_dom"/>
</dbReference>
<dbReference type="PROSITE" id="PS00181">
    <property type="entry name" value="GLNA_ATP"/>
    <property type="match status" value="1"/>
</dbReference>
<dbReference type="GO" id="GO:0046872">
    <property type="term" value="F:metal ion binding"/>
    <property type="evidence" value="ECO:0007669"/>
    <property type="project" value="UniProtKB-KW"/>
</dbReference>
<comment type="catalytic activity">
    <reaction evidence="12 20">
        <text>L-glutamate + NH4(+) + ATP = L-glutamine + ADP + phosphate + H(+)</text>
        <dbReference type="Rhea" id="RHEA:16169"/>
        <dbReference type="ChEBI" id="CHEBI:15378"/>
        <dbReference type="ChEBI" id="CHEBI:28938"/>
        <dbReference type="ChEBI" id="CHEBI:29985"/>
        <dbReference type="ChEBI" id="CHEBI:30616"/>
        <dbReference type="ChEBI" id="CHEBI:43474"/>
        <dbReference type="ChEBI" id="CHEBI:58359"/>
        <dbReference type="ChEBI" id="CHEBI:456216"/>
        <dbReference type="EC" id="6.3.1.2"/>
    </reaction>
</comment>
<feature type="domain" description="GS beta-grasp" evidence="21">
    <location>
        <begin position="16"/>
        <end position="97"/>
    </location>
</feature>
<evidence type="ECO:0000256" key="10">
    <source>
        <dbReference type="ARBA" id="ARBA00022840"/>
    </source>
</evidence>
<name>B6YV34_THEON</name>
<feature type="binding site" evidence="15">
    <location>
        <position position="237"/>
    </location>
    <ligand>
        <name>Mg(2+)</name>
        <dbReference type="ChEBI" id="CHEBI:18420"/>
        <label>1</label>
    </ligand>
</feature>
<dbReference type="PROSITE" id="PS51987">
    <property type="entry name" value="GS_CATALYTIC"/>
    <property type="match status" value="1"/>
</dbReference>
<feature type="binding site" evidence="14">
    <location>
        <position position="305"/>
    </location>
    <ligand>
        <name>ATP</name>
        <dbReference type="ChEBI" id="CHEBI:30616"/>
    </ligand>
</feature>
<dbReference type="SUPFAM" id="SSF55931">
    <property type="entry name" value="Glutamine synthetase/guanido kinase"/>
    <property type="match status" value="1"/>
</dbReference>
<feature type="binding site" evidence="15">
    <location>
        <position position="128"/>
    </location>
    <ligand>
        <name>Mg(2+)</name>
        <dbReference type="ChEBI" id="CHEBI:18420"/>
        <label>1</label>
    </ligand>
</feature>
<organism evidence="23 24">
    <name type="scientific">Thermococcus onnurineus (strain NA1)</name>
    <dbReference type="NCBI Taxonomy" id="523850"/>
    <lineage>
        <taxon>Archaea</taxon>
        <taxon>Methanobacteriati</taxon>
        <taxon>Methanobacteriota</taxon>
        <taxon>Thermococci</taxon>
        <taxon>Thermococcales</taxon>
        <taxon>Thermococcaceae</taxon>
        <taxon>Thermococcus</taxon>
    </lineage>
</organism>
<dbReference type="InterPro" id="IPR036651">
    <property type="entry name" value="Gln_synt_N_sf"/>
</dbReference>
<evidence type="ECO:0000256" key="17">
    <source>
        <dbReference type="PROSITE-ProRule" id="PRU01330"/>
    </source>
</evidence>
<evidence type="ECO:0000256" key="2">
    <source>
        <dbReference type="ARBA" id="ARBA00009897"/>
    </source>
</evidence>
<comment type="subunit">
    <text evidence="3">Oligomer of 12 subunits arranged in the form of two hexagons.</text>
</comment>
<dbReference type="GeneID" id="7017441"/>
<keyword evidence="9 14" id="KW-0547">Nucleotide-binding</keyword>
<evidence type="ECO:0000256" key="8">
    <source>
        <dbReference type="ARBA" id="ARBA00022723"/>
    </source>
</evidence>
<keyword evidence="6 19" id="KW-0963">Cytoplasm</keyword>
<feature type="binding site" evidence="14">
    <location>
        <begin position="239"/>
        <end position="241"/>
    </location>
    <ligand>
        <name>ATP</name>
        <dbReference type="ChEBI" id="CHEBI:30616"/>
    </ligand>
</feature>
<reference evidence="23 24" key="1">
    <citation type="journal article" date="2008" name="J. Bacteriol.">
        <title>The complete genome sequence of Thermococcus onnurineus NA1 reveals a mixed heterotrophic and carboxydotrophic metabolism.</title>
        <authorList>
            <person name="Lee H.S."/>
            <person name="Kang S.G."/>
            <person name="Bae S.S."/>
            <person name="Lim J.K."/>
            <person name="Cho Y."/>
            <person name="Kim Y.J."/>
            <person name="Jeon J.H."/>
            <person name="Cha S.S."/>
            <person name="Kwon K.K."/>
            <person name="Kim H.T."/>
            <person name="Park C.J."/>
            <person name="Lee H.W."/>
            <person name="Kim S.I."/>
            <person name="Chun J."/>
            <person name="Colwell R.R."/>
            <person name="Kim S.J."/>
            <person name="Lee J.H."/>
        </authorList>
    </citation>
    <scope>NUCLEOTIDE SEQUENCE [LARGE SCALE GENOMIC DNA]</scope>
    <source>
        <strain evidence="23 24">NA1</strain>
    </source>
</reference>
<evidence type="ECO:0000256" key="9">
    <source>
        <dbReference type="ARBA" id="ARBA00022741"/>
    </source>
</evidence>
<dbReference type="GO" id="GO:0005524">
    <property type="term" value="F:ATP binding"/>
    <property type="evidence" value="ECO:0007669"/>
    <property type="project" value="UniProtKB-KW"/>
</dbReference>
<feature type="binding site" evidence="14">
    <location>
        <position position="176"/>
    </location>
    <ligand>
        <name>ATP</name>
        <dbReference type="ChEBI" id="CHEBI:30616"/>
    </ligand>
</feature>
<evidence type="ECO:0000256" key="5">
    <source>
        <dbReference type="ARBA" id="ARBA00021364"/>
    </source>
</evidence>
<dbReference type="NCBIfam" id="TIGR00653">
    <property type="entry name" value="GlnA"/>
    <property type="match status" value="1"/>
</dbReference>
<dbReference type="InterPro" id="IPR008146">
    <property type="entry name" value="Gln_synth_cat_dom"/>
</dbReference>
<dbReference type="RefSeq" id="WP_012572734.1">
    <property type="nucleotide sequence ID" value="NC_011529.1"/>
</dbReference>
<feature type="binding site" evidence="13">
    <location>
        <position position="293"/>
    </location>
    <ligand>
        <name>L-glutamate</name>
        <dbReference type="ChEBI" id="CHEBI:29985"/>
    </ligand>
</feature>
<evidence type="ECO:0000256" key="3">
    <source>
        <dbReference type="ARBA" id="ARBA00011354"/>
    </source>
</evidence>
<dbReference type="EMBL" id="CP000855">
    <property type="protein sequence ID" value="ACJ17262.1"/>
    <property type="molecule type" value="Genomic_DNA"/>
</dbReference>
<keyword evidence="11 15" id="KW-0460">Magnesium</keyword>
<dbReference type="FunFam" id="3.30.590.10:FF:000003">
    <property type="entry name" value="Glutamine synthetase 2"/>
    <property type="match status" value="1"/>
</dbReference>
<dbReference type="STRING" id="523850.TON_1772"/>
<evidence type="ECO:0000256" key="15">
    <source>
        <dbReference type="PIRSR" id="PIRSR604809-3"/>
    </source>
</evidence>
<evidence type="ECO:0000256" key="6">
    <source>
        <dbReference type="ARBA" id="ARBA00022490"/>
    </source>
</evidence>
<dbReference type="GO" id="GO:0006542">
    <property type="term" value="P:glutamine biosynthetic process"/>
    <property type="evidence" value="ECO:0007669"/>
    <property type="project" value="InterPro"/>
</dbReference>
<keyword evidence="8 15" id="KW-0479">Metal-binding</keyword>
<comment type="similarity">
    <text evidence="2 17 18">Belongs to the glutamine synthetase family.</text>
</comment>
<comment type="cofactor">
    <cofactor evidence="15">
        <name>Mg(2+)</name>
        <dbReference type="ChEBI" id="CHEBI:18420"/>
    </cofactor>
    <text evidence="15">Binds 2 Mg(2+) ions per subunit.</text>
</comment>
<evidence type="ECO:0000256" key="11">
    <source>
        <dbReference type="ARBA" id="ARBA00022842"/>
    </source>
</evidence>
<keyword evidence="7 20" id="KW-0436">Ligase</keyword>
<evidence type="ECO:0000256" key="13">
    <source>
        <dbReference type="PIRSR" id="PIRSR604809-1"/>
    </source>
</evidence>
<dbReference type="EC" id="6.3.1.2" evidence="4 20"/>
<feature type="binding site" evidence="13">
    <location>
        <position position="305"/>
    </location>
    <ligand>
        <name>L-glutamate</name>
        <dbReference type="ChEBI" id="CHEBI:29985"/>
    </ligand>
</feature>
<dbReference type="AlphaFoldDB" id="B6YV34"/>
<dbReference type="PATRIC" id="fig|523850.10.peg.1785"/>
<dbReference type="HOGENOM" id="CLU_017290_1_3_2"/>
<feature type="binding site" evidence="13">
    <location>
        <position position="324"/>
    </location>
    <ligand>
        <name>L-glutamate</name>
        <dbReference type="ChEBI" id="CHEBI:29985"/>
    </ligand>
</feature>
<dbReference type="InterPro" id="IPR008147">
    <property type="entry name" value="Gln_synt_N"/>
</dbReference>
<evidence type="ECO:0000256" key="1">
    <source>
        <dbReference type="ARBA" id="ARBA00004496"/>
    </source>
</evidence>
<feature type="binding site" evidence="15">
    <location>
        <position position="181"/>
    </location>
    <ligand>
        <name>Mg(2+)</name>
        <dbReference type="ChEBI" id="CHEBI:18420"/>
        <label>1</label>
    </ligand>
</feature>
<dbReference type="InterPro" id="IPR004809">
    <property type="entry name" value="Gln_synth_I"/>
</dbReference>
<evidence type="ECO:0000256" key="18">
    <source>
        <dbReference type="RuleBase" id="RU000384"/>
    </source>
</evidence>
<feature type="domain" description="GS catalytic" evidence="22">
    <location>
        <begin position="103"/>
        <end position="443"/>
    </location>
</feature>
<feature type="binding site" evidence="13">
    <location>
        <position position="287"/>
    </location>
    <ligand>
        <name>L-glutamate</name>
        <dbReference type="ChEBI" id="CHEBI:29985"/>
    </ligand>
</feature>
<dbReference type="GO" id="GO:0005737">
    <property type="term" value="C:cytoplasm"/>
    <property type="evidence" value="ECO:0007669"/>
    <property type="project" value="UniProtKB-SubCell"/>
</dbReference>
<evidence type="ECO:0000256" key="14">
    <source>
        <dbReference type="PIRSR" id="PIRSR604809-2"/>
    </source>
</evidence>
<dbReference type="PANTHER" id="PTHR43785">
    <property type="entry name" value="GAMMA-GLUTAMYLPUTRESCINE SYNTHETASE"/>
    <property type="match status" value="1"/>
</dbReference>
<dbReference type="SUPFAM" id="SSF54368">
    <property type="entry name" value="Glutamine synthetase, N-terminal domain"/>
    <property type="match status" value="1"/>
</dbReference>
<dbReference type="InterPro" id="IPR027302">
    <property type="entry name" value="Gln_synth_N_conserv_site"/>
</dbReference>
<dbReference type="PROSITE" id="PS51986">
    <property type="entry name" value="GS_BETA_GRASP"/>
    <property type="match status" value="1"/>
</dbReference>
<dbReference type="InterPro" id="IPR027303">
    <property type="entry name" value="Gln_synth_gly_rich_site"/>
</dbReference>
<feature type="modified residue" description="O-AMP-tyrosine" evidence="16">
    <location>
        <position position="362"/>
    </location>
</feature>
<feature type="binding site" evidence="15">
    <location>
        <position position="188"/>
    </location>
    <ligand>
        <name>Mg(2+)</name>
        <dbReference type="ChEBI" id="CHEBI:18420"/>
        <label>1</label>
    </ligand>
</feature>
<evidence type="ECO:0000256" key="16">
    <source>
        <dbReference type="PIRSR" id="PIRSR604809-50"/>
    </source>
</evidence>
<dbReference type="GO" id="GO:0004356">
    <property type="term" value="F:glutamine synthetase activity"/>
    <property type="evidence" value="ECO:0007669"/>
    <property type="project" value="UniProtKB-EC"/>
</dbReference>
<evidence type="ECO:0000259" key="22">
    <source>
        <dbReference type="PROSITE" id="PS51987"/>
    </source>
</evidence>
<dbReference type="PROSITE" id="PS00180">
    <property type="entry name" value="GLNA_1"/>
    <property type="match status" value="1"/>
</dbReference>
<keyword evidence="10 14" id="KW-0067">ATP-binding</keyword>
<dbReference type="KEGG" id="ton:TON_1772"/>
<evidence type="ECO:0000256" key="4">
    <source>
        <dbReference type="ARBA" id="ARBA00012937"/>
    </source>
</evidence>
<protein>
    <recommendedName>
        <fullName evidence="5 20">Glutamine synthetase</fullName>
        <ecNumber evidence="4 20">6.3.1.2</ecNumber>
    </recommendedName>
</protein>
<dbReference type="SMART" id="SM01230">
    <property type="entry name" value="Gln-synt_C"/>
    <property type="match status" value="1"/>
</dbReference>
<dbReference type="Proteomes" id="UP000002727">
    <property type="component" value="Chromosome"/>
</dbReference>
<evidence type="ECO:0000256" key="7">
    <source>
        <dbReference type="ARBA" id="ARBA00022598"/>
    </source>
</evidence>
<evidence type="ECO:0000256" key="12">
    <source>
        <dbReference type="ARBA" id="ARBA00049436"/>
    </source>
</evidence>
<proteinExistence type="inferred from homology"/>
<dbReference type="Pfam" id="PF03951">
    <property type="entry name" value="Gln-synt_N"/>
    <property type="match status" value="1"/>
</dbReference>
<evidence type="ECO:0000256" key="20">
    <source>
        <dbReference type="RuleBase" id="RU004356"/>
    </source>
</evidence>
<dbReference type="Gene3D" id="3.10.20.70">
    <property type="entry name" value="Glutamine synthetase, N-terminal domain"/>
    <property type="match status" value="1"/>
</dbReference>
<dbReference type="Pfam" id="PF00120">
    <property type="entry name" value="Gln-synt_C"/>
    <property type="match status" value="1"/>
</dbReference>
<accession>B6YV34</accession>
<keyword evidence="16" id="KW-0597">Phosphoprotein</keyword>
<sequence>MNEIVKAEGTDEVYTKSPRFIQLIFVDINGVPKGMEIPASRYEEAITDGITFDGSSIPGFQGIEDSDLIFKADPSTYAEIPWEGIARVYGYIYKDEKPYHADPRGVLRKVLERLEKEGFTAYIGPEPEFYLFKKNGSWELHIPDSGGYFDLITLDKARSLRREIALYMPVFGLVPEVLHHEVGKAQHEIDFRFDEALKTADNIVSFKYIVKAIAEMRGLYATFMPKPLYGMPGNGMHLHISLWKGGENAFKGEDELSETALYFLGGILKHAKALAAITNPTVNSYKRLVPGYEAPVYISWGYRNRSALVRVPAFWGDGARIEYRCPDPSANPYFAFAAILMAGLDGIKRKIEPDAYVEENVYKMSESRREELGIDTLPGSLGEALEELRKDKVVKEALGKAYENFISYKELEWERYVEYLESKELPLETKKVTEWELERYFHI</sequence>
<evidence type="ECO:0000256" key="19">
    <source>
        <dbReference type="RuleBase" id="RU000385"/>
    </source>
</evidence>
<evidence type="ECO:0000313" key="24">
    <source>
        <dbReference type="Proteomes" id="UP000002727"/>
    </source>
</evidence>
<feature type="binding site" evidence="15">
    <location>
        <position position="126"/>
    </location>
    <ligand>
        <name>Mg(2+)</name>
        <dbReference type="ChEBI" id="CHEBI:18420"/>
        <label>1</label>
    </ligand>
</feature>
<dbReference type="Gene3D" id="3.30.590.10">
    <property type="entry name" value="Glutamine synthetase/guanido kinase, catalytic domain"/>
    <property type="match status" value="1"/>
</dbReference>
<feature type="binding site" evidence="14">
    <location>
        <begin position="191"/>
        <end position="193"/>
    </location>
    <ligand>
        <name>ATP</name>
        <dbReference type="ChEBI" id="CHEBI:30616"/>
    </ligand>
</feature>
<keyword evidence="24" id="KW-1185">Reference proteome</keyword>
<dbReference type="eggNOG" id="arCOG01909">
    <property type="taxonomic scope" value="Archaea"/>
</dbReference>
<dbReference type="OrthoDB" id="36124at2157"/>
<feature type="binding site" evidence="15">
    <location>
        <position position="322"/>
    </location>
    <ligand>
        <name>Mg(2+)</name>
        <dbReference type="ChEBI" id="CHEBI:18420"/>
        <label>1</label>
    </ligand>
</feature>
<evidence type="ECO:0000259" key="21">
    <source>
        <dbReference type="PROSITE" id="PS51986"/>
    </source>
</evidence>
<evidence type="ECO:0000313" key="23">
    <source>
        <dbReference type="EMBL" id="ACJ17262.1"/>
    </source>
</evidence>